<keyword evidence="2" id="KW-1185">Reference proteome</keyword>
<evidence type="ECO:0000313" key="2">
    <source>
        <dbReference type="Proteomes" id="UP000037146"/>
    </source>
</evidence>
<gene>
    <name evidence="1" type="ORF">AC625_14400</name>
</gene>
<dbReference type="EMBL" id="LFZW01000001">
    <property type="protein sequence ID" value="KMY50549.1"/>
    <property type="molecule type" value="Genomic_DNA"/>
</dbReference>
<reference evidence="2" key="1">
    <citation type="submission" date="2015-07" db="EMBL/GenBank/DDBJ databases">
        <title>Genome sequencing project for genomic taxonomy and phylogenomics of Bacillus-like bacteria.</title>
        <authorList>
            <person name="Liu B."/>
            <person name="Wang J."/>
            <person name="Zhu Y."/>
            <person name="Liu G."/>
            <person name="Chen Q."/>
            <person name="Chen Z."/>
            <person name="Lan J."/>
            <person name="Che J."/>
            <person name="Ge C."/>
            <person name="Shi H."/>
            <person name="Pan Z."/>
            <person name="Liu X."/>
        </authorList>
    </citation>
    <scope>NUCLEOTIDE SEQUENCE [LARGE SCALE GENOMIC DNA]</scope>
    <source>
        <strain evidence="2">FJAT-27997</strain>
    </source>
</reference>
<evidence type="ECO:0000313" key="1">
    <source>
        <dbReference type="EMBL" id="KMY50549.1"/>
    </source>
</evidence>
<name>A0A0K9GV34_9BACI</name>
<dbReference type="AlphaFoldDB" id="A0A0K9GV34"/>
<dbReference type="STRING" id="1679170.AC625_14400"/>
<dbReference type="RefSeq" id="WP_049681902.1">
    <property type="nucleotide sequence ID" value="NZ_LFZW01000001.1"/>
</dbReference>
<accession>A0A0K9GV34</accession>
<comment type="caution">
    <text evidence="1">The sequence shown here is derived from an EMBL/GenBank/DDBJ whole genome shotgun (WGS) entry which is preliminary data.</text>
</comment>
<dbReference type="OrthoDB" id="2697242at2"/>
<sequence length="130" mass="15230">MNIHEALKSVHWKKAAYFKWKHDIGYVQSDEKKSEEQFLKSVELKTLNSFIAWERSKEYADLVYLLMQSRVANDILESYDQISTKARTGDEKAVKLLMDMSKQINKYAKLASKKYEVMEEIEEDDGLVLS</sequence>
<protein>
    <submittedName>
        <fullName evidence="1">Uncharacterized protein</fullName>
    </submittedName>
</protein>
<dbReference type="PATRIC" id="fig|1679170.3.peg.3287"/>
<dbReference type="Proteomes" id="UP000037146">
    <property type="component" value="Unassembled WGS sequence"/>
</dbReference>
<organism evidence="1 2">
    <name type="scientific">Peribacillus loiseleuriae</name>
    <dbReference type="NCBI Taxonomy" id="1679170"/>
    <lineage>
        <taxon>Bacteria</taxon>
        <taxon>Bacillati</taxon>
        <taxon>Bacillota</taxon>
        <taxon>Bacilli</taxon>
        <taxon>Bacillales</taxon>
        <taxon>Bacillaceae</taxon>
        <taxon>Peribacillus</taxon>
    </lineage>
</organism>
<proteinExistence type="predicted"/>